<dbReference type="EMBL" id="JANDHW010000015">
    <property type="protein sequence ID" value="MCP9612863.1"/>
    <property type="molecule type" value="Genomic_DNA"/>
</dbReference>
<dbReference type="Gene3D" id="3.40.50.2000">
    <property type="entry name" value="Glycogen Phosphorylase B"/>
    <property type="match status" value="2"/>
</dbReference>
<protein>
    <submittedName>
        <fullName evidence="3">Glycosyltransferase</fullName>
    </submittedName>
</protein>
<dbReference type="Pfam" id="PF00534">
    <property type="entry name" value="Glycos_transf_1"/>
    <property type="match status" value="1"/>
</dbReference>
<evidence type="ECO:0000313" key="4">
    <source>
        <dbReference type="Proteomes" id="UP001205603"/>
    </source>
</evidence>
<dbReference type="SUPFAM" id="SSF53756">
    <property type="entry name" value="UDP-Glycosyltransferase/glycogen phosphorylase"/>
    <property type="match status" value="1"/>
</dbReference>
<dbReference type="PANTHER" id="PTHR12526">
    <property type="entry name" value="GLYCOSYLTRANSFERASE"/>
    <property type="match status" value="1"/>
</dbReference>
<evidence type="ECO:0000259" key="2">
    <source>
        <dbReference type="Pfam" id="PF13439"/>
    </source>
</evidence>
<name>A0ABT1MM93_9BACT</name>
<feature type="domain" description="Glycosyl transferase family 1" evidence="1">
    <location>
        <begin position="162"/>
        <end position="324"/>
    </location>
</feature>
<evidence type="ECO:0000313" key="3">
    <source>
        <dbReference type="EMBL" id="MCP9612863.1"/>
    </source>
</evidence>
<proteinExistence type="predicted"/>
<dbReference type="CDD" id="cd03811">
    <property type="entry name" value="GT4_GT28_WabH-like"/>
    <property type="match status" value="1"/>
</dbReference>
<dbReference type="Pfam" id="PF13439">
    <property type="entry name" value="Glyco_transf_4"/>
    <property type="match status" value="1"/>
</dbReference>
<feature type="domain" description="Glycosyltransferase subfamily 4-like N-terminal" evidence="2">
    <location>
        <begin position="13"/>
        <end position="153"/>
    </location>
</feature>
<sequence length="353" mass="40622">MHIVHILFTLSTGGMESMLMDIISEQSNYERVSLIIINRENNYKILDFLNKDIPVYIVNRPKGSNNPYWVFKLNSILFRLKANIVHIHNGNTIKLLFKNPRTRYVYTEHDTKLGIKNPKKFDQIYAISKSVKNKLYETFRYNASLVYNGIKTESIFSNAQERKSKIFNLVQISRLETQKKGQHILIQAINELVNNRGINNIHVDFIGDGESLNELIQLCEKYNLSKYISFKGAVNRTDIYKNLHNYQLLVQPSLYEGFGLTVAEAMAAGVPVLVSDIEGPMEIIENGKYGNSFKTGNPLDCASMIEKIMIDYPDYLTLAEIAEKHVKKTFDIKATATCYLDNYHFLLDKKNKQ</sequence>
<organism evidence="3 4">
    <name type="scientific">Coprobacter tertius</name>
    <dbReference type="NCBI Taxonomy" id="2944915"/>
    <lineage>
        <taxon>Bacteria</taxon>
        <taxon>Pseudomonadati</taxon>
        <taxon>Bacteroidota</taxon>
        <taxon>Bacteroidia</taxon>
        <taxon>Bacteroidales</taxon>
        <taxon>Barnesiellaceae</taxon>
        <taxon>Coprobacter</taxon>
    </lineage>
</organism>
<gene>
    <name evidence="3" type="ORF">NMU02_12255</name>
</gene>
<evidence type="ECO:0000259" key="1">
    <source>
        <dbReference type="Pfam" id="PF00534"/>
    </source>
</evidence>
<accession>A0ABT1MM93</accession>
<reference evidence="3 4" key="1">
    <citation type="submission" date="2022-07" db="EMBL/GenBank/DDBJ databases">
        <title>Fecal culturing of patients with breast cancer.</title>
        <authorList>
            <person name="Teng N.M.Y."/>
            <person name="Kiu R."/>
            <person name="Evans R."/>
            <person name="Baker D.J."/>
            <person name="Zenner C."/>
            <person name="Robinson S.D."/>
            <person name="Hall L.J."/>
        </authorList>
    </citation>
    <scope>NUCLEOTIDE SEQUENCE [LARGE SCALE GENOMIC DNA]</scope>
    <source>
        <strain evidence="3 4">LH1063</strain>
    </source>
</reference>
<dbReference type="InterPro" id="IPR028098">
    <property type="entry name" value="Glyco_trans_4-like_N"/>
</dbReference>
<dbReference type="PANTHER" id="PTHR12526:SF630">
    <property type="entry name" value="GLYCOSYLTRANSFERASE"/>
    <property type="match status" value="1"/>
</dbReference>
<dbReference type="InterPro" id="IPR001296">
    <property type="entry name" value="Glyco_trans_1"/>
</dbReference>
<dbReference type="RefSeq" id="WP_255028234.1">
    <property type="nucleotide sequence ID" value="NZ_JANDHW010000015.1"/>
</dbReference>
<comment type="caution">
    <text evidence="3">The sequence shown here is derived from an EMBL/GenBank/DDBJ whole genome shotgun (WGS) entry which is preliminary data.</text>
</comment>
<dbReference type="Proteomes" id="UP001205603">
    <property type="component" value="Unassembled WGS sequence"/>
</dbReference>
<keyword evidence="4" id="KW-1185">Reference proteome</keyword>